<keyword evidence="3" id="KW-0732">Signal</keyword>
<sequence>MVETLLDIDPDTGEFMPMLATRWEMAPDGKSWTMDLREGVTFHSEFGEFDAQDVAHMRFLMGPQEGNLNSFRNTWATTVNNVEIVDDHRVVFQLDKPDPGLDFFLSLSGDLVMLSKNQWDQEGQDGLEQRLIGTGPYEYLEREVGQSISFSRVPYEHWRVPNADFQELELVWAPESATRLAMLLTGEAHMAELPRDVLAQAVSEGMGISQSGLGAILTWLVMGGQYYTTGDEAYDATVPYAQPGENGRLVRKAMNKAISRDQINEFIFRHGGTTMLVHGYHHTLPGWNPEWEDRWEEEYGYDPEAAKDLLEQAGYPDGFKLKMYGAHTLPGVPELPDIAEAVSIFWTEIGIDVEIVSLEFSAVRPQYRTKQIQGFIFPMRTVRRPLQEQIRLFNLPDGVVHHYESDSVVETWNELSLTLDPAERDRLIREIGNEKFDNHETIPLLWIFFQVAINPDVIAEYKFPRNGRQQL</sequence>
<dbReference type="Gene3D" id="3.40.190.10">
    <property type="entry name" value="Periplasmic binding protein-like II"/>
    <property type="match status" value="1"/>
</dbReference>
<feature type="domain" description="Solute-binding protein family 5" evidence="4">
    <location>
        <begin position="14"/>
        <end position="368"/>
    </location>
</feature>
<keyword evidence="6" id="KW-1185">Reference proteome</keyword>
<evidence type="ECO:0000313" key="6">
    <source>
        <dbReference type="Proteomes" id="UP001174909"/>
    </source>
</evidence>
<reference evidence="5" key="1">
    <citation type="submission" date="2023-03" db="EMBL/GenBank/DDBJ databases">
        <authorList>
            <person name="Steffen K."/>
            <person name="Cardenas P."/>
        </authorList>
    </citation>
    <scope>NUCLEOTIDE SEQUENCE</scope>
</reference>
<evidence type="ECO:0000256" key="2">
    <source>
        <dbReference type="ARBA" id="ARBA00022448"/>
    </source>
</evidence>
<evidence type="ECO:0000313" key="5">
    <source>
        <dbReference type="EMBL" id="CAI8006632.1"/>
    </source>
</evidence>
<dbReference type="GO" id="GO:1904680">
    <property type="term" value="F:peptide transmembrane transporter activity"/>
    <property type="evidence" value="ECO:0007669"/>
    <property type="project" value="TreeGrafter"/>
</dbReference>
<dbReference type="CDD" id="cd00995">
    <property type="entry name" value="PBP2_NikA_DppA_OppA_like"/>
    <property type="match status" value="1"/>
</dbReference>
<evidence type="ECO:0000256" key="1">
    <source>
        <dbReference type="ARBA" id="ARBA00005695"/>
    </source>
</evidence>
<dbReference type="AlphaFoldDB" id="A0AA35RAH9"/>
<dbReference type="SUPFAM" id="SSF53850">
    <property type="entry name" value="Periplasmic binding protein-like II"/>
    <property type="match status" value="1"/>
</dbReference>
<dbReference type="InterPro" id="IPR030678">
    <property type="entry name" value="Peptide/Ni-bd"/>
</dbReference>
<dbReference type="InterPro" id="IPR039424">
    <property type="entry name" value="SBP_5"/>
</dbReference>
<accession>A0AA35RAH9</accession>
<evidence type="ECO:0000256" key="3">
    <source>
        <dbReference type="ARBA" id="ARBA00022729"/>
    </source>
</evidence>
<keyword evidence="2" id="KW-0813">Transport</keyword>
<dbReference type="PANTHER" id="PTHR30290">
    <property type="entry name" value="PERIPLASMIC BINDING COMPONENT OF ABC TRANSPORTER"/>
    <property type="match status" value="1"/>
</dbReference>
<dbReference type="GO" id="GO:0015833">
    <property type="term" value="P:peptide transport"/>
    <property type="evidence" value="ECO:0007669"/>
    <property type="project" value="TreeGrafter"/>
</dbReference>
<dbReference type="Gene3D" id="3.10.105.10">
    <property type="entry name" value="Dipeptide-binding Protein, Domain 3"/>
    <property type="match status" value="1"/>
</dbReference>
<comment type="caution">
    <text evidence="5">The sequence shown here is derived from an EMBL/GenBank/DDBJ whole genome shotgun (WGS) entry which is preliminary data.</text>
</comment>
<dbReference type="GO" id="GO:0043190">
    <property type="term" value="C:ATP-binding cassette (ABC) transporter complex"/>
    <property type="evidence" value="ECO:0007669"/>
    <property type="project" value="InterPro"/>
</dbReference>
<proteinExistence type="inferred from homology"/>
<protein>
    <submittedName>
        <fullName evidence="5">Heme-binding protein A</fullName>
    </submittedName>
</protein>
<comment type="similarity">
    <text evidence="1">Belongs to the bacterial solute-binding protein 5 family.</text>
</comment>
<dbReference type="Pfam" id="PF00496">
    <property type="entry name" value="SBP_bac_5"/>
    <property type="match status" value="1"/>
</dbReference>
<dbReference type="PANTHER" id="PTHR30290:SF9">
    <property type="entry name" value="OLIGOPEPTIDE-BINDING PROTEIN APPA"/>
    <property type="match status" value="1"/>
</dbReference>
<dbReference type="InterPro" id="IPR000914">
    <property type="entry name" value="SBP_5_dom"/>
</dbReference>
<organism evidence="5 6">
    <name type="scientific">Geodia barretti</name>
    <name type="common">Barrett's horny sponge</name>
    <dbReference type="NCBI Taxonomy" id="519541"/>
    <lineage>
        <taxon>Eukaryota</taxon>
        <taxon>Metazoa</taxon>
        <taxon>Porifera</taxon>
        <taxon>Demospongiae</taxon>
        <taxon>Heteroscleromorpha</taxon>
        <taxon>Tetractinellida</taxon>
        <taxon>Astrophorina</taxon>
        <taxon>Geodiidae</taxon>
        <taxon>Geodia</taxon>
    </lineage>
</organism>
<dbReference type="PIRSF" id="PIRSF002741">
    <property type="entry name" value="MppA"/>
    <property type="match status" value="1"/>
</dbReference>
<name>A0AA35RAH9_GEOBA</name>
<dbReference type="Proteomes" id="UP001174909">
    <property type="component" value="Unassembled WGS sequence"/>
</dbReference>
<evidence type="ECO:0000259" key="4">
    <source>
        <dbReference type="Pfam" id="PF00496"/>
    </source>
</evidence>
<gene>
    <name evidence="5" type="ORF">GBAR_LOCUS4833</name>
</gene>
<dbReference type="EMBL" id="CASHTH010000703">
    <property type="protein sequence ID" value="CAI8006632.1"/>
    <property type="molecule type" value="Genomic_DNA"/>
</dbReference>